<dbReference type="SUPFAM" id="SSF81383">
    <property type="entry name" value="F-box domain"/>
    <property type="match status" value="1"/>
</dbReference>
<dbReference type="CDD" id="cd09917">
    <property type="entry name" value="F-box_SF"/>
    <property type="match status" value="1"/>
</dbReference>
<evidence type="ECO:0000313" key="1">
    <source>
        <dbReference type="EMBL" id="KZT33977.1"/>
    </source>
</evidence>
<keyword evidence="2" id="KW-1185">Reference proteome</keyword>
<evidence type="ECO:0008006" key="3">
    <source>
        <dbReference type="Google" id="ProtNLM"/>
    </source>
</evidence>
<reference evidence="1 2" key="1">
    <citation type="journal article" date="2016" name="Mol. Biol. Evol.">
        <title>Comparative Genomics of Early-Diverging Mushroom-Forming Fungi Provides Insights into the Origins of Lignocellulose Decay Capabilities.</title>
        <authorList>
            <person name="Nagy L.G."/>
            <person name="Riley R."/>
            <person name="Tritt A."/>
            <person name="Adam C."/>
            <person name="Daum C."/>
            <person name="Floudas D."/>
            <person name="Sun H."/>
            <person name="Yadav J.S."/>
            <person name="Pangilinan J."/>
            <person name="Larsson K.H."/>
            <person name="Matsuura K."/>
            <person name="Barry K."/>
            <person name="Labutti K."/>
            <person name="Kuo R."/>
            <person name="Ohm R.A."/>
            <person name="Bhattacharya S.S."/>
            <person name="Shirouzu T."/>
            <person name="Yoshinaga Y."/>
            <person name="Martin F.M."/>
            <person name="Grigoriev I.V."/>
            <person name="Hibbett D.S."/>
        </authorList>
    </citation>
    <scope>NUCLEOTIDE SEQUENCE [LARGE SCALE GENOMIC DNA]</scope>
    <source>
        <strain evidence="1 2">HHB10207 ss-3</strain>
    </source>
</reference>
<dbReference type="Proteomes" id="UP000076798">
    <property type="component" value="Unassembled WGS sequence"/>
</dbReference>
<proteinExistence type="predicted"/>
<organism evidence="1 2">
    <name type="scientific">Sistotremastrum suecicum HHB10207 ss-3</name>
    <dbReference type="NCBI Taxonomy" id="1314776"/>
    <lineage>
        <taxon>Eukaryota</taxon>
        <taxon>Fungi</taxon>
        <taxon>Dikarya</taxon>
        <taxon>Basidiomycota</taxon>
        <taxon>Agaricomycotina</taxon>
        <taxon>Agaricomycetes</taxon>
        <taxon>Sistotremastrales</taxon>
        <taxon>Sistotremastraceae</taxon>
        <taxon>Sistotremastrum</taxon>
    </lineage>
</organism>
<sequence length="307" mass="34711">MSLVESPPWTPKNLLDLPPEIILKIVNGTSGKMSVRDIVNIAQTCSSFRNLFLENKSIILNTHNVYTLNLPRGPALTAMSSQDLYARAARYITISARLSSARAPWQCRKEVVHDIGKLSTEPNTGWPFSHLFVHENILAFLLGGSFLILRLDDSGDIQDHVEINLTPQSASASLVDYQLTNDNTSLWIACAWDGLGYHAPIHVYEVSIEQVTFGGTTRHFQLDNVGNHYFMITMRDPYLALVVMEEILLVDWRRRTAVRIELPSSDPEEYWELRDYLDEISTVLFHPTMGGGFCKMYPICKTGITEH</sequence>
<dbReference type="EMBL" id="KV428207">
    <property type="protein sequence ID" value="KZT33977.1"/>
    <property type="molecule type" value="Genomic_DNA"/>
</dbReference>
<evidence type="ECO:0000313" key="2">
    <source>
        <dbReference type="Proteomes" id="UP000076798"/>
    </source>
</evidence>
<dbReference type="AlphaFoldDB" id="A0A165Z646"/>
<protein>
    <recommendedName>
        <fullName evidence="3">F-box domain-containing protein</fullName>
    </recommendedName>
</protein>
<accession>A0A165Z646</accession>
<dbReference type="InterPro" id="IPR036047">
    <property type="entry name" value="F-box-like_dom_sf"/>
</dbReference>
<name>A0A165Z646_9AGAM</name>
<gene>
    <name evidence="1" type="ORF">SISSUDRAFT_1053532</name>
</gene>